<dbReference type="eggNOG" id="COG0640">
    <property type="taxonomic scope" value="Bacteria"/>
</dbReference>
<sequence>MKRTNAEIPYSTSETDLAVFSKALGHPVRLKILKLLSTQSCCFTGELTAIIPMAQSTISQHLKALLEAGLIQGEITPPRVKYCLNRKNWETARKLFARFFDTELSGDESEEEC</sequence>
<accession>B3EM94</accession>
<reference evidence="5" key="1">
    <citation type="submission" date="2008-06" db="EMBL/GenBank/DDBJ databases">
        <title>Complete sequence of Chlorobium phaeobacteroides BS1.</title>
        <authorList>
            <consortium name="US DOE Joint Genome Institute"/>
            <person name="Lucas S."/>
            <person name="Copeland A."/>
            <person name="Lapidus A."/>
            <person name="Glavina del Rio T."/>
            <person name="Dalin E."/>
            <person name="Tice H."/>
            <person name="Bruce D."/>
            <person name="Goodwin L."/>
            <person name="Pitluck S."/>
            <person name="Schmutz J."/>
            <person name="Larimer F."/>
            <person name="Land M."/>
            <person name="Hauser L."/>
            <person name="Kyrpides N."/>
            <person name="Ovchinnikova G."/>
            <person name="Li T."/>
            <person name="Liu Z."/>
            <person name="Zhao F."/>
            <person name="Overmann J."/>
            <person name="Bryant D.A."/>
            <person name="Richardson P."/>
        </authorList>
    </citation>
    <scope>NUCLEOTIDE SEQUENCE [LARGE SCALE GENOMIC DNA]</scope>
    <source>
        <strain evidence="5">BS1</strain>
    </source>
</reference>
<dbReference type="PANTHER" id="PTHR33154">
    <property type="entry name" value="TRANSCRIPTIONAL REGULATOR, ARSR FAMILY"/>
    <property type="match status" value="1"/>
</dbReference>
<dbReference type="SMART" id="SM00418">
    <property type="entry name" value="HTH_ARSR"/>
    <property type="match status" value="1"/>
</dbReference>
<dbReference type="InterPro" id="IPR001845">
    <property type="entry name" value="HTH_ArsR_DNA-bd_dom"/>
</dbReference>
<dbReference type="OrthoDB" id="9800049at2"/>
<dbReference type="GO" id="GO:0003677">
    <property type="term" value="F:DNA binding"/>
    <property type="evidence" value="ECO:0007669"/>
    <property type="project" value="UniProtKB-KW"/>
</dbReference>
<organism evidence="5">
    <name type="scientific">Chlorobium phaeobacteroides (strain BS1)</name>
    <dbReference type="NCBI Taxonomy" id="331678"/>
    <lineage>
        <taxon>Bacteria</taxon>
        <taxon>Pseudomonadati</taxon>
        <taxon>Chlorobiota</taxon>
        <taxon>Chlorobiia</taxon>
        <taxon>Chlorobiales</taxon>
        <taxon>Chlorobiaceae</taxon>
        <taxon>Chlorobium/Pelodictyon group</taxon>
        <taxon>Chlorobium</taxon>
    </lineage>
</organism>
<dbReference type="KEGG" id="cpb:Cphamn1_0509"/>
<dbReference type="NCBIfam" id="NF033788">
    <property type="entry name" value="HTH_metalloreg"/>
    <property type="match status" value="1"/>
</dbReference>
<evidence type="ECO:0000256" key="2">
    <source>
        <dbReference type="ARBA" id="ARBA00023125"/>
    </source>
</evidence>
<dbReference type="InterPro" id="IPR036388">
    <property type="entry name" value="WH-like_DNA-bd_sf"/>
</dbReference>
<dbReference type="CDD" id="cd00090">
    <property type="entry name" value="HTH_ARSR"/>
    <property type="match status" value="1"/>
</dbReference>
<gene>
    <name evidence="5" type="ordered locus">Cphamn1_0509</name>
</gene>
<dbReference type="SUPFAM" id="SSF46785">
    <property type="entry name" value="Winged helix' DNA-binding domain"/>
    <property type="match status" value="1"/>
</dbReference>
<keyword evidence="1" id="KW-0805">Transcription regulation</keyword>
<dbReference type="AlphaFoldDB" id="B3EM94"/>
<dbReference type="InterPro" id="IPR051081">
    <property type="entry name" value="HTH_MetalResp_TranReg"/>
</dbReference>
<evidence type="ECO:0000256" key="3">
    <source>
        <dbReference type="ARBA" id="ARBA00023163"/>
    </source>
</evidence>
<evidence type="ECO:0000259" key="4">
    <source>
        <dbReference type="PROSITE" id="PS50987"/>
    </source>
</evidence>
<dbReference type="InterPro" id="IPR036390">
    <property type="entry name" value="WH_DNA-bd_sf"/>
</dbReference>
<dbReference type="Gene3D" id="1.10.10.10">
    <property type="entry name" value="Winged helix-like DNA-binding domain superfamily/Winged helix DNA-binding domain"/>
    <property type="match status" value="1"/>
</dbReference>
<keyword evidence="2" id="KW-0238">DNA-binding</keyword>
<dbReference type="Pfam" id="PF01022">
    <property type="entry name" value="HTH_5"/>
    <property type="match status" value="1"/>
</dbReference>
<dbReference type="PROSITE" id="PS50987">
    <property type="entry name" value="HTH_ARSR_2"/>
    <property type="match status" value="1"/>
</dbReference>
<dbReference type="EMBL" id="CP001101">
    <property type="protein sequence ID" value="ACE03472.1"/>
    <property type="molecule type" value="Genomic_DNA"/>
</dbReference>
<dbReference type="STRING" id="331678.Cphamn1_0509"/>
<evidence type="ECO:0000313" key="5">
    <source>
        <dbReference type="EMBL" id="ACE03472.1"/>
    </source>
</evidence>
<feature type="domain" description="HTH arsR-type" evidence="4">
    <location>
        <begin position="9"/>
        <end position="107"/>
    </location>
</feature>
<dbReference type="PANTHER" id="PTHR33154:SF15">
    <property type="entry name" value="REGULATORY PROTEIN ARSR"/>
    <property type="match status" value="1"/>
</dbReference>
<dbReference type="HOGENOM" id="CLU_097806_3_2_10"/>
<proteinExistence type="predicted"/>
<keyword evidence="3" id="KW-0804">Transcription</keyword>
<evidence type="ECO:0000256" key="1">
    <source>
        <dbReference type="ARBA" id="ARBA00023015"/>
    </source>
</evidence>
<dbReference type="InterPro" id="IPR011991">
    <property type="entry name" value="ArsR-like_HTH"/>
</dbReference>
<name>B3EM94_CHLPB</name>
<dbReference type="PRINTS" id="PR00778">
    <property type="entry name" value="HTHARSR"/>
</dbReference>
<dbReference type="GO" id="GO:0003700">
    <property type="term" value="F:DNA-binding transcription factor activity"/>
    <property type="evidence" value="ECO:0007669"/>
    <property type="project" value="InterPro"/>
</dbReference>
<protein>
    <submittedName>
        <fullName evidence="5">Transcriptional regulator, ArsR family</fullName>
    </submittedName>
</protein>